<dbReference type="AlphaFoldDB" id="A0A9N9EVF0"/>
<gene>
    <name evidence="1" type="ORF">DERYTH_LOCUS12548</name>
</gene>
<accession>A0A9N9EVF0</accession>
<sequence length="65" mass="7397">MFSTITTFSTSSDMSTTRLQLRKKDLNSARDRLLAFQQEAGEFAKPIILAKNVSLETYTKYCEAE</sequence>
<evidence type="ECO:0000313" key="1">
    <source>
        <dbReference type="EMBL" id="CAG8693842.1"/>
    </source>
</evidence>
<proteinExistence type="predicted"/>
<evidence type="ECO:0000313" key="2">
    <source>
        <dbReference type="Proteomes" id="UP000789405"/>
    </source>
</evidence>
<dbReference type="EMBL" id="CAJVPY010008292">
    <property type="protein sequence ID" value="CAG8693842.1"/>
    <property type="molecule type" value="Genomic_DNA"/>
</dbReference>
<comment type="caution">
    <text evidence="1">The sequence shown here is derived from an EMBL/GenBank/DDBJ whole genome shotgun (WGS) entry which is preliminary data.</text>
</comment>
<protein>
    <submittedName>
        <fullName evidence="1">28831_t:CDS:1</fullName>
    </submittedName>
</protein>
<keyword evidence="2" id="KW-1185">Reference proteome</keyword>
<name>A0A9N9EVF0_9GLOM</name>
<dbReference type="Proteomes" id="UP000789405">
    <property type="component" value="Unassembled WGS sequence"/>
</dbReference>
<organism evidence="1 2">
    <name type="scientific">Dentiscutata erythropus</name>
    <dbReference type="NCBI Taxonomy" id="1348616"/>
    <lineage>
        <taxon>Eukaryota</taxon>
        <taxon>Fungi</taxon>
        <taxon>Fungi incertae sedis</taxon>
        <taxon>Mucoromycota</taxon>
        <taxon>Glomeromycotina</taxon>
        <taxon>Glomeromycetes</taxon>
        <taxon>Diversisporales</taxon>
        <taxon>Gigasporaceae</taxon>
        <taxon>Dentiscutata</taxon>
    </lineage>
</organism>
<reference evidence="1" key="1">
    <citation type="submission" date="2021-06" db="EMBL/GenBank/DDBJ databases">
        <authorList>
            <person name="Kallberg Y."/>
            <person name="Tangrot J."/>
            <person name="Rosling A."/>
        </authorList>
    </citation>
    <scope>NUCLEOTIDE SEQUENCE</scope>
    <source>
        <strain evidence="1">MA453B</strain>
    </source>
</reference>